<reference evidence="2" key="1">
    <citation type="journal article" date="2013" name="Genome Announc.">
        <title>Whole-Genome Sequencing of Lactobacillus shenzhenensis Strain LY-73T.</title>
        <authorList>
            <person name="Lin Z."/>
            <person name="Liu Z."/>
            <person name="Yang R."/>
            <person name="Zou Y."/>
            <person name="Wan D."/>
            <person name="Chen J."/>
            <person name="Guo M."/>
            <person name="Zhao J."/>
            <person name="Fang C."/>
            <person name="Yang R."/>
            <person name="Liu F."/>
        </authorList>
    </citation>
    <scope>NUCLEOTIDE SEQUENCE [LARGE SCALE GENOMIC DNA]</scope>
    <source>
        <strain evidence="2">LY-73</strain>
    </source>
</reference>
<accession>U4TV88</accession>
<dbReference type="EMBL" id="KI271584">
    <property type="protein sequence ID" value="ERL65783.1"/>
    <property type="molecule type" value="Genomic_DNA"/>
</dbReference>
<organism evidence="1 2">
    <name type="scientific">Schleiferilactobacillus shenzhenensis LY-73</name>
    <dbReference type="NCBI Taxonomy" id="1231336"/>
    <lineage>
        <taxon>Bacteria</taxon>
        <taxon>Bacillati</taxon>
        <taxon>Bacillota</taxon>
        <taxon>Bacilli</taxon>
        <taxon>Lactobacillales</taxon>
        <taxon>Lactobacillaceae</taxon>
        <taxon>Schleiferilactobacillus</taxon>
    </lineage>
</organism>
<dbReference type="HOGENOM" id="CLU_2585342_0_0_9"/>
<name>U4TV88_9LACO</name>
<dbReference type="Proteomes" id="UP000030647">
    <property type="component" value="Unassembled WGS sequence"/>
</dbReference>
<evidence type="ECO:0000313" key="1">
    <source>
        <dbReference type="EMBL" id="ERL65783.1"/>
    </source>
</evidence>
<protein>
    <submittedName>
        <fullName evidence="1">Uncharacterized protein</fullName>
    </submittedName>
</protein>
<evidence type="ECO:0000313" key="2">
    <source>
        <dbReference type="Proteomes" id="UP000030647"/>
    </source>
</evidence>
<dbReference type="STRING" id="1231336.L248_1859"/>
<gene>
    <name evidence="1" type="ORF">L248_1859</name>
</gene>
<keyword evidence="2" id="KW-1185">Reference proteome</keyword>
<proteinExistence type="predicted"/>
<sequence>METIEGLTMLLKKNERAATHRVPFQNWYDVVIRLIMLLRRLDQLTEQQTNVDAICAPAIAALIAAVPSPDSAVPVAEEAN</sequence>
<dbReference type="AlphaFoldDB" id="U4TV88"/>